<gene>
    <name evidence="1" type="ORF">F3F73_15040</name>
</gene>
<dbReference type="EMBL" id="VWMK01000015">
    <property type="protein sequence ID" value="KAA3762405.1"/>
    <property type="molecule type" value="Genomic_DNA"/>
</dbReference>
<evidence type="ECO:0000313" key="1">
    <source>
        <dbReference type="EMBL" id="KAA3762405.1"/>
    </source>
</evidence>
<evidence type="ECO:0000313" key="2">
    <source>
        <dbReference type="Proteomes" id="UP000422221"/>
    </source>
</evidence>
<sequence>MDIKDKITQTLIGITAQLQEISSEFYIIGASAMILSNIKIGETSDIDILTTEMNASKLQYLLKAYMEVSPETKENDLFHSNFARFNLPLMDIEVMGNLQVKKNNIWQPVCVQEYREVSVGKMIVRIPTIEEQKRILSLFGREKDLKRLQILNQYSL</sequence>
<dbReference type="Proteomes" id="UP000422221">
    <property type="component" value="Unassembled WGS sequence"/>
</dbReference>
<dbReference type="RefSeq" id="WP_005930231.1">
    <property type="nucleotide sequence ID" value="NZ_CABKSE010000002.1"/>
</dbReference>
<protein>
    <recommendedName>
        <fullName evidence="3">Nucleotidyl transferase AbiEii/AbiGii toxin family protein</fullName>
    </recommendedName>
</protein>
<proteinExistence type="predicted"/>
<name>A0A7J4XGK9_9BACE</name>
<organism evidence="1 2">
    <name type="scientific">Bacteroides salyersiae</name>
    <dbReference type="NCBI Taxonomy" id="291644"/>
    <lineage>
        <taxon>Bacteria</taxon>
        <taxon>Pseudomonadati</taxon>
        <taxon>Bacteroidota</taxon>
        <taxon>Bacteroidia</taxon>
        <taxon>Bacteroidales</taxon>
        <taxon>Bacteroidaceae</taxon>
        <taxon>Bacteroides</taxon>
    </lineage>
</organism>
<dbReference type="SUPFAM" id="SSF81301">
    <property type="entry name" value="Nucleotidyltransferase"/>
    <property type="match status" value="1"/>
</dbReference>
<evidence type="ECO:0008006" key="3">
    <source>
        <dbReference type="Google" id="ProtNLM"/>
    </source>
</evidence>
<accession>A0A7J4XGK9</accession>
<dbReference type="InterPro" id="IPR043519">
    <property type="entry name" value="NT_sf"/>
</dbReference>
<reference evidence="1 2" key="1">
    <citation type="journal article" date="2019" name="Nat. Med.">
        <title>A library of human gut bacterial isolates paired with longitudinal multiomics data enables mechanistic microbiome research.</title>
        <authorList>
            <person name="Poyet M."/>
            <person name="Groussin M."/>
            <person name="Gibbons S.M."/>
            <person name="Avila-Pacheco J."/>
            <person name="Jiang X."/>
            <person name="Kearney S.M."/>
            <person name="Perrotta A.R."/>
            <person name="Berdy B."/>
            <person name="Zhao S."/>
            <person name="Lieberman T.D."/>
            <person name="Swanson P.K."/>
            <person name="Smith M."/>
            <person name="Roesemann S."/>
            <person name="Alexander J.E."/>
            <person name="Rich S.A."/>
            <person name="Livny J."/>
            <person name="Vlamakis H."/>
            <person name="Clish C."/>
            <person name="Bullock K."/>
            <person name="Deik A."/>
            <person name="Scott J."/>
            <person name="Pierce K.A."/>
            <person name="Xavier R.J."/>
            <person name="Alm E.J."/>
        </authorList>
    </citation>
    <scope>NUCLEOTIDE SEQUENCE [LARGE SCALE GENOMIC DNA]</scope>
    <source>
        <strain evidence="1 2">BIOML-A10</strain>
    </source>
</reference>
<comment type="caution">
    <text evidence="1">The sequence shown here is derived from an EMBL/GenBank/DDBJ whole genome shotgun (WGS) entry which is preliminary data.</text>
</comment>
<dbReference type="AlphaFoldDB" id="A0A7J4XGK9"/>
<dbReference type="Gene3D" id="3.30.460.40">
    <property type="match status" value="1"/>
</dbReference>
<dbReference type="GeneID" id="93117949"/>